<dbReference type="HOGENOM" id="CLU_038260_0_0_10"/>
<dbReference type="OrthoDB" id="596512at2"/>
<dbReference type="InterPro" id="IPR038636">
    <property type="entry name" value="Wzi_sf"/>
</dbReference>
<proteinExistence type="predicted"/>
<gene>
    <name evidence="2" type="ORF">SD10_21285</name>
</gene>
<name>A0A0E3ZYK0_9BACT</name>
<organism evidence="2 3">
    <name type="scientific">Spirosoma radiotolerans</name>
    <dbReference type="NCBI Taxonomy" id="1379870"/>
    <lineage>
        <taxon>Bacteria</taxon>
        <taxon>Pseudomonadati</taxon>
        <taxon>Bacteroidota</taxon>
        <taxon>Cytophagia</taxon>
        <taxon>Cytophagales</taxon>
        <taxon>Cytophagaceae</taxon>
        <taxon>Spirosoma</taxon>
    </lineage>
</organism>
<sequence>MLNKLLFSLFFSLCLVSAHQLVGQAIPDTVTAQQSILAEVGGFGSSAAQTPFWFRSRQYGTVPLNGSAGILRLGVTRQFGDLQNKRQLHAKVSIEGVANVGSSSQLILPVAYASLFTKNFEVYAGRRREVFGLVDTLLSSGSYAWSGNALPLYKIQFGTRGYVPLGFTKGVVAVNGMYAHGWFSNTDSIQNSFLHQKALFVRINLFHNRVRLYGGMTHVAQWGGSSTIFKDGITVNGKIPSSLSTYKDIILVRQPPNDPTQYSNFDLINQAGNHLGSIDVALEVDTDQANWYLYYQHPFEDKSGVAFQNLPDGLYGVRWKNKRNDAHTGFRLTQVTAEFLTTMNQTNFNFEIGSRLYNGADDYFNNYQYVDGWTHRQHVIGTPFLTRWQDSRADLHDLKGGFKNHGLMAISNNRVEVSHLGLLGQWPSGAQLRALLSFSRNFGRPITSDPRAPFSQFSGMAQLSLPVNWLGGSQLNLALALDQGQWLTNNVGGWLSLRKVIQRR</sequence>
<dbReference type="KEGG" id="srd:SD10_21285"/>
<reference evidence="2 3" key="1">
    <citation type="journal article" date="2014" name="Curr. Microbiol.">
        <title>Spirosoma radiotolerans sp. nov., a gamma-radiation-resistant bacterium isolated from gamma ray-irradiated soil.</title>
        <authorList>
            <person name="Lee J.J."/>
            <person name="Srinivasan S."/>
            <person name="Lim S."/>
            <person name="Joe M."/>
            <person name="Im S."/>
            <person name="Bae S.I."/>
            <person name="Park K.R."/>
            <person name="Han J.H."/>
            <person name="Park S.H."/>
            <person name="Joo B.M."/>
            <person name="Park S.J."/>
            <person name="Kim M.K."/>
        </authorList>
    </citation>
    <scope>NUCLEOTIDE SEQUENCE [LARGE SCALE GENOMIC DNA]</scope>
    <source>
        <strain evidence="2 3">DG5A</strain>
    </source>
</reference>
<dbReference type="RefSeq" id="WP_046576576.1">
    <property type="nucleotide sequence ID" value="NZ_CP010429.1"/>
</dbReference>
<accession>A0A0E3ZYK0</accession>
<feature type="chain" id="PRO_5002417426" evidence="1">
    <location>
        <begin position="21"/>
        <end position="504"/>
    </location>
</feature>
<evidence type="ECO:0000313" key="2">
    <source>
        <dbReference type="EMBL" id="AKD57050.1"/>
    </source>
</evidence>
<feature type="signal peptide" evidence="1">
    <location>
        <begin position="1"/>
        <end position="20"/>
    </location>
</feature>
<dbReference type="PATRIC" id="fig|1379870.5.peg.4592"/>
<dbReference type="Gene3D" id="2.40.160.130">
    <property type="entry name" value="Capsule assembly protein Wzi"/>
    <property type="match status" value="1"/>
</dbReference>
<dbReference type="Proteomes" id="UP000033054">
    <property type="component" value="Chromosome"/>
</dbReference>
<keyword evidence="2" id="KW-0449">Lipoprotein</keyword>
<dbReference type="AlphaFoldDB" id="A0A0E3ZYK0"/>
<keyword evidence="3" id="KW-1185">Reference proteome</keyword>
<keyword evidence="1" id="KW-0732">Signal</keyword>
<dbReference type="STRING" id="1379870.SD10_21285"/>
<protein>
    <submittedName>
        <fullName evidence="2">Lipoprotein</fullName>
    </submittedName>
</protein>
<dbReference type="EMBL" id="CP010429">
    <property type="protein sequence ID" value="AKD57050.1"/>
    <property type="molecule type" value="Genomic_DNA"/>
</dbReference>
<evidence type="ECO:0000313" key="3">
    <source>
        <dbReference type="Proteomes" id="UP000033054"/>
    </source>
</evidence>
<evidence type="ECO:0000256" key="1">
    <source>
        <dbReference type="SAM" id="SignalP"/>
    </source>
</evidence>